<evidence type="ECO:0000256" key="1">
    <source>
        <dbReference type="SAM" id="MobiDB-lite"/>
    </source>
</evidence>
<reference evidence="3 4" key="1">
    <citation type="submission" date="2015-04" db="EMBL/GenBank/DDBJ databases">
        <authorList>
            <person name="Heijne W.H."/>
            <person name="Fedorova N.D."/>
            <person name="Nierman W.C."/>
            <person name="Vollebregt A.W."/>
            <person name="Zhao Z."/>
            <person name="Wu L."/>
            <person name="Kumar M."/>
            <person name="Stam H."/>
            <person name="van den Berg M.A."/>
            <person name="Pel H.J."/>
        </authorList>
    </citation>
    <scope>NUCLEOTIDE SEQUENCE [LARGE SCALE GENOMIC DNA]</scope>
    <source>
        <strain evidence="3 4">CBS 393.64</strain>
    </source>
</reference>
<comment type="caution">
    <text evidence="3">The sequence shown here is derived from an EMBL/GenBank/DDBJ whole genome shotgun (WGS) entry which is preliminary data.</text>
</comment>
<accession>A0A0F4YMG7</accession>
<evidence type="ECO:0000313" key="3">
    <source>
        <dbReference type="EMBL" id="KKA18813.1"/>
    </source>
</evidence>
<proteinExistence type="predicted"/>
<feature type="region of interest" description="Disordered" evidence="1">
    <location>
        <begin position="1"/>
        <end position="33"/>
    </location>
</feature>
<keyword evidence="2" id="KW-0812">Transmembrane</keyword>
<dbReference type="GeneID" id="25319509"/>
<keyword evidence="2" id="KW-1133">Transmembrane helix</keyword>
<dbReference type="AlphaFoldDB" id="A0A0F4YMG7"/>
<gene>
    <name evidence="3" type="ORF">T310_7233</name>
</gene>
<protein>
    <submittedName>
        <fullName evidence="3">Uncharacterized protein</fullName>
    </submittedName>
</protein>
<organism evidence="3 4">
    <name type="scientific">Rasamsonia emersonii (strain ATCC 16479 / CBS 393.64 / IMI 116815)</name>
    <dbReference type="NCBI Taxonomy" id="1408163"/>
    <lineage>
        <taxon>Eukaryota</taxon>
        <taxon>Fungi</taxon>
        <taxon>Dikarya</taxon>
        <taxon>Ascomycota</taxon>
        <taxon>Pezizomycotina</taxon>
        <taxon>Eurotiomycetes</taxon>
        <taxon>Eurotiomycetidae</taxon>
        <taxon>Eurotiales</taxon>
        <taxon>Trichocomaceae</taxon>
        <taxon>Rasamsonia</taxon>
    </lineage>
</organism>
<dbReference type="RefSeq" id="XP_013325425.1">
    <property type="nucleotide sequence ID" value="XM_013469971.1"/>
</dbReference>
<evidence type="ECO:0000256" key="2">
    <source>
        <dbReference type="SAM" id="Phobius"/>
    </source>
</evidence>
<dbReference type="Proteomes" id="UP000053958">
    <property type="component" value="Unassembled WGS sequence"/>
</dbReference>
<name>A0A0F4YMG7_RASE3</name>
<keyword evidence="2" id="KW-0472">Membrane</keyword>
<sequence length="108" mass="12124">MTLSNTAMQDETKTPQGSNRASTRSRDQYTSIPRRTDWYDGMIYQRNIPDGSSFLTRAQFIHPIQLVTKILTLGVTLVGVASDLVVVVILTLESFYLLCVPARPLLHL</sequence>
<dbReference type="EMBL" id="LASV01000417">
    <property type="protein sequence ID" value="KKA18813.1"/>
    <property type="molecule type" value="Genomic_DNA"/>
</dbReference>
<evidence type="ECO:0000313" key="4">
    <source>
        <dbReference type="Proteomes" id="UP000053958"/>
    </source>
</evidence>
<keyword evidence="4" id="KW-1185">Reference proteome</keyword>
<feature type="transmembrane region" description="Helical" evidence="2">
    <location>
        <begin position="70"/>
        <end position="98"/>
    </location>
</feature>